<keyword evidence="3" id="KW-1185">Reference proteome</keyword>
<sequence>MDMLIRIIGRLLFLSLLMCAALLVSLWRGWVEVAPRFNPWAPLDVRETPNLLTSFKLWRLSQDRELCDLALATSELRFTRLPDSTPHPGCPIENAVRIQGANVGLSSSFMATCPLAVSFALFERHGLQPAAQAVFGQPVSRIEHVGSFACRSIAGSQRPSQHSYANALDMVGFRLRDGQHVSVLRDWPGQGDKARFLRLVQEAACDSFNVTLGPEYNAAHRDHFHVDMGMWRMCR</sequence>
<proteinExistence type="predicted"/>
<dbReference type="AlphaFoldDB" id="A0A1H0X4S9"/>
<dbReference type="InterPro" id="IPR009683">
    <property type="entry name" value="Extensin-like_C"/>
</dbReference>
<evidence type="ECO:0000313" key="3">
    <source>
        <dbReference type="Proteomes" id="UP000199460"/>
    </source>
</evidence>
<evidence type="ECO:0000259" key="1">
    <source>
        <dbReference type="Pfam" id="PF06904"/>
    </source>
</evidence>
<reference evidence="3" key="1">
    <citation type="submission" date="2016-10" db="EMBL/GenBank/DDBJ databases">
        <authorList>
            <person name="Varghese N."/>
            <person name="Submissions S."/>
        </authorList>
    </citation>
    <scope>NUCLEOTIDE SEQUENCE [LARGE SCALE GENOMIC DNA]</scope>
    <source>
        <strain evidence="3">JCM 18416</strain>
    </source>
</reference>
<feature type="domain" description="Extensin-like C-terminal" evidence="1">
    <location>
        <begin position="66"/>
        <end position="235"/>
    </location>
</feature>
<dbReference type="Proteomes" id="UP000199460">
    <property type="component" value="Unassembled WGS sequence"/>
</dbReference>
<dbReference type="EMBL" id="FNJJ01000009">
    <property type="protein sequence ID" value="SDP97958.1"/>
    <property type="molecule type" value="Genomic_DNA"/>
</dbReference>
<name>A0A1H0X4S9_9GAMM</name>
<gene>
    <name evidence="2" type="ORF">SAMN05216213_109184</name>
</gene>
<dbReference type="Pfam" id="PF06904">
    <property type="entry name" value="Extensin-like_C"/>
    <property type="match status" value="1"/>
</dbReference>
<accession>A0A1H0X4S9</accession>
<evidence type="ECO:0000313" key="2">
    <source>
        <dbReference type="EMBL" id="SDP97958.1"/>
    </source>
</evidence>
<organism evidence="2 3">
    <name type="scientific">Ectopseudomonas guguanensis</name>
    <dbReference type="NCBI Taxonomy" id="1198456"/>
    <lineage>
        <taxon>Bacteria</taxon>
        <taxon>Pseudomonadati</taxon>
        <taxon>Pseudomonadota</taxon>
        <taxon>Gammaproteobacteria</taxon>
        <taxon>Pseudomonadales</taxon>
        <taxon>Pseudomonadaceae</taxon>
        <taxon>Ectopseudomonas</taxon>
    </lineage>
</organism>
<protein>
    <submittedName>
        <fullName evidence="2">Uncharacterized conserved protein</fullName>
    </submittedName>
</protein>